<dbReference type="Proteomes" id="UP000011988">
    <property type="component" value="Unassembled WGS sequence"/>
</dbReference>
<reference evidence="1 2" key="1">
    <citation type="submission" date="2013-01" db="EMBL/GenBank/DDBJ databases">
        <authorList>
            <person name="Harkins D.M."/>
            <person name="Durkin A.S."/>
            <person name="Brinkac L.M."/>
            <person name="Haft D.H."/>
            <person name="Selengut J.D."/>
            <person name="Sanka R."/>
            <person name="DePew J."/>
            <person name="Purushe J."/>
            <person name="Galloway R.L."/>
            <person name="Vinetz J.M."/>
            <person name="Sutton G.G."/>
            <person name="Nierman W.C."/>
            <person name="Fouts D.E."/>
        </authorList>
    </citation>
    <scope>NUCLEOTIDE SEQUENCE [LARGE SCALE GENOMIC DNA]</scope>
    <source>
        <strain evidence="1 2">79601</strain>
    </source>
</reference>
<sequence>MGTSQSTMGDVDFHALIIDESKTHGLVLFRLAENVSAVVVREEVKRAIESAGIPGFVFYGPGEWSG</sequence>
<evidence type="ECO:0000313" key="1">
    <source>
        <dbReference type="EMBL" id="EMJ96386.1"/>
    </source>
</evidence>
<organism evidence="1 2">
    <name type="scientific">Leptospira alstonii serovar Sichuan str. 79601</name>
    <dbReference type="NCBI Taxonomy" id="1218565"/>
    <lineage>
        <taxon>Bacteria</taxon>
        <taxon>Pseudomonadati</taxon>
        <taxon>Spirochaetota</taxon>
        <taxon>Spirochaetia</taxon>
        <taxon>Leptospirales</taxon>
        <taxon>Leptospiraceae</taxon>
        <taxon>Leptospira</taxon>
    </lineage>
</organism>
<dbReference type="EMBL" id="ANIK01000026">
    <property type="protein sequence ID" value="EMJ96386.1"/>
    <property type="molecule type" value="Genomic_DNA"/>
</dbReference>
<evidence type="ECO:0000313" key="2">
    <source>
        <dbReference type="Proteomes" id="UP000011988"/>
    </source>
</evidence>
<comment type="caution">
    <text evidence="1">The sequence shown here is derived from an EMBL/GenBank/DDBJ whole genome shotgun (WGS) entry which is preliminary data.</text>
</comment>
<accession>M6D129</accession>
<dbReference type="PATRIC" id="fig|1218565.3.peg.1211"/>
<name>M6D129_9LEPT</name>
<proteinExistence type="predicted"/>
<protein>
    <submittedName>
        <fullName evidence="1">Uncharacterized protein</fullName>
    </submittedName>
</protein>
<gene>
    <name evidence="1" type="ORF">LEP1GSC194_3260</name>
</gene>
<dbReference type="AlphaFoldDB" id="M6D129"/>